<evidence type="ECO:0000313" key="3">
    <source>
        <dbReference type="Proteomes" id="UP000295391"/>
    </source>
</evidence>
<dbReference type="PANTHER" id="PTHR32024:SF2">
    <property type="entry name" value="TRK SYSTEM POTASSIUM UPTAKE PROTEIN TRKG-RELATED"/>
    <property type="match status" value="1"/>
</dbReference>
<evidence type="ECO:0000313" key="2">
    <source>
        <dbReference type="EMBL" id="TDQ66319.1"/>
    </source>
</evidence>
<organism evidence="2 3">
    <name type="scientific">Maritalea mobilis</name>
    <dbReference type="NCBI Taxonomy" id="483324"/>
    <lineage>
        <taxon>Bacteria</taxon>
        <taxon>Pseudomonadati</taxon>
        <taxon>Pseudomonadota</taxon>
        <taxon>Alphaproteobacteria</taxon>
        <taxon>Hyphomicrobiales</taxon>
        <taxon>Devosiaceae</taxon>
        <taxon>Maritalea</taxon>
    </lineage>
</organism>
<dbReference type="PANTHER" id="PTHR32024">
    <property type="entry name" value="TRK SYSTEM POTASSIUM UPTAKE PROTEIN TRKG-RELATED"/>
    <property type="match status" value="1"/>
</dbReference>
<feature type="transmembrane region" description="Helical" evidence="1">
    <location>
        <begin position="447"/>
        <end position="473"/>
    </location>
</feature>
<feature type="transmembrane region" description="Helical" evidence="1">
    <location>
        <begin position="130"/>
        <end position="152"/>
    </location>
</feature>
<comment type="caution">
    <text evidence="2">The sequence shown here is derived from an EMBL/GenBank/DDBJ whole genome shotgun (WGS) entry which is preliminary data.</text>
</comment>
<proteinExistence type="predicted"/>
<feature type="transmembrane region" description="Helical" evidence="1">
    <location>
        <begin position="37"/>
        <end position="57"/>
    </location>
</feature>
<feature type="transmembrane region" description="Helical" evidence="1">
    <location>
        <begin position="328"/>
        <end position="348"/>
    </location>
</feature>
<dbReference type="EMBL" id="SNYR01000001">
    <property type="protein sequence ID" value="TDQ66319.1"/>
    <property type="molecule type" value="Genomic_DNA"/>
</dbReference>
<accession>A0A4R6VQM1</accession>
<keyword evidence="1" id="KW-0812">Transmembrane</keyword>
<keyword evidence="1" id="KW-1133">Transmembrane helix</keyword>
<reference evidence="2 3" key="1">
    <citation type="submission" date="2019-03" db="EMBL/GenBank/DDBJ databases">
        <title>Genomic Encyclopedia of Type Strains, Phase III (KMG-III): the genomes of soil and plant-associated and newly described type strains.</title>
        <authorList>
            <person name="Whitman W."/>
        </authorList>
    </citation>
    <scope>NUCLEOTIDE SEQUENCE [LARGE SCALE GENOMIC DNA]</scope>
    <source>
        <strain evidence="2 3">CGMCC 1.7002</strain>
    </source>
</reference>
<feature type="transmembrane region" description="Helical" evidence="1">
    <location>
        <begin position="270"/>
        <end position="291"/>
    </location>
</feature>
<evidence type="ECO:0000256" key="1">
    <source>
        <dbReference type="SAM" id="Phobius"/>
    </source>
</evidence>
<feature type="transmembrane region" description="Helical" evidence="1">
    <location>
        <begin position="390"/>
        <end position="409"/>
    </location>
</feature>
<keyword evidence="3" id="KW-1185">Reference proteome</keyword>
<feature type="transmembrane region" description="Helical" evidence="1">
    <location>
        <begin position="69"/>
        <end position="90"/>
    </location>
</feature>
<keyword evidence="1" id="KW-0472">Membrane</keyword>
<dbReference type="OrthoDB" id="8478125at2"/>
<gene>
    <name evidence="2" type="ORF">ATL17_0312</name>
</gene>
<feature type="transmembrane region" description="Helical" evidence="1">
    <location>
        <begin position="231"/>
        <end position="250"/>
    </location>
</feature>
<dbReference type="Proteomes" id="UP000295391">
    <property type="component" value="Unassembled WGS sequence"/>
</dbReference>
<dbReference type="AlphaFoldDB" id="A0A4R6VQM1"/>
<sequence>MQTIIVFAAIIVLGLSLCLMVPLIVAALGGDWVAVEGFALIAVALFLLSGGLILALYQKVQRLRRGEMFLLSVIVWLALCFVGTLPFLIIEGQMLDLAVADSVSAATTLGVTHRPENSISSAMAAYRGILGWYGGFLTLVMIIYILAPFQVGGLPNRDLRFVLHGNTSGSPKLLRTFAEIAVPYATLTFTCFLLLLMQGVRPLTAMLASLASMSTNGFLPTLSGGSIFNNYSAEITLIIFMLIGGTSIIWHKTVVNRRFDLLKEHRESMALVALVCITAILLFAFQSVLFGAGNHPTLLANFFDVAALMTTTGILHNENLGSGVPLTLAWMLAIGGATTYSTAGGISLHRLGTMLEQSINQARQLVFPHAVLANIKIGGKSLDAKNVKAVWSYFFLFILSLSIALMAFSAMGYDFAAAFSLAVGSLNSIASLVEFGLANDVEHSRQALILMTIFAFAGRVEILIIFAAIANLLRQ</sequence>
<protein>
    <submittedName>
        <fullName evidence="2">Trk system potassium uptake protein TrkH</fullName>
    </submittedName>
</protein>
<feature type="transmembrane region" description="Helical" evidence="1">
    <location>
        <begin position="173"/>
        <end position="197"/>
    </location>
</feature>
<dbReference type="RefSeq" id="WP_133571019.1">
    <property type="nucleotide sequence ID" value="NZ_SNYR01000001.1"/>
</dbReference>
<feature type="transmembrane region" description="Helical" evidence="1">
    <location>
        <begin position="415"/>
        <end position="435"/>
    </location>
</feature>
<name>A0A4R6VQM1_9HYPH</name>